<reference evidence="1 2" key="1">
    <citation type="journal article" date="2013" name="J. Bacteriol.">
        <title>Roles of HynAB and Ech, the only two hydrogenases found in the model sulfate reducer Desulfovibrio gigas.</title>
        <authorList>
            <person name="Morais-Silva F.O."/>
            <person name="Santos C.I."/>
            <person name="Rodrigues R."/>
            <person name="Pereira I.A."/>
            <person name="Rodrigues-Pousada C."/>
        </authorList>
    </citation>
    <scope>NUCLEOTIDE SEQUENCE [LARGE SCALE GENOMIC DNA]</scope>
    <source>
        <strain evidence="2">ATCC 19364 / DSM 1382 / NCIMB 9332 / VKM B-1759</strain>
    </source>
</reference>
<reference evidence="2" key="2">
    <citation type="submission" date="2013-07" db="EMBL/GenBank/DDBJ databases">
        <authorList>
            <person name="Morais-Silva F.O."/>
            <person name="Rezende A.M."/>
            <person name="Pimentel C."/>
            <person name="Resende D.M."/>
            <person name="Santos C.I."/>
            <person name="Clemente C."/>
            <person name="de Oliveira L.M."/>
            <person name="da Silva S.M."/>
            <person name="Costa D.A."/>
            <person name="Varela-Raposo A."/>
            <person name="Horacio E.C.A."/>
            <person name="Matos M."/>
            <person name="Flores O."/>
            <person name="Ruiz J.C."/>
            <person name="Rodrigues-Pousada C."/>
        </authorList>
    </citation>
    <scope>NUCLEOTIDE SEQUENCE [LARGE SCALE GENOMIC DNA]</scope>
    <source>
        <strain evidence="2">ATCC 19364 / DSM 1382 / NCIMB 9332 / VKM B-1759</strain>
    </source>
</reference>
<gene>
    <name evidence="1" type="ORF">DGI_0494</name>
</gene>
<sequence length="64" mass="7387">MAVKSREEMQELIEKALKRSALKAREVAFQTNTPLVVEVDGELKHIMVTEQDIQEYRKSIENAL</sequence>
<protein>
    <submittedName>
        <fullName evidence="1">Uncharacterized protein</fullName>
    </submittedName>
</protein>
<evidence type="ECO:0000313" key="1">
    <source>
        <dbReference type="EMBL" id="AGW12403.1"/>
    </source>
</evidence>
<dbReference type="EMBL" id="CP006585">
    <property type="protein sequence ID" value="AGW12403.1"/>
    <property type="molecule type" value="Genomic_DNA"/>
</dbReference>
<dbReference type="RefSeq" id="WP_021759038.1">
    <property type="nucleotide sequence ID" value="NC_022444.1"/>
</dbReference>
<dbReference type="KEGG" id="dgg:DGI_0494"/>
<dbReference type="eggNOG" id="ENOG50318VT">
    <property type="taxonomic scope" value="Bacteria"/>
</dbReference>
<dbReference type="PATRIC" id="fig|1121448.10.peg.490"/>
<dbReference type="OrthoDB" id="9924467at2"/>
<keyword evidence="2" id="KW-1185">Reference proteome</keyword>
<accession>T2G7Y7</accession>
<evidence type="ECO:0000313" key="2">
    <source>
        <dbReference type="Proteomes" id="UP000016587"/>
    </source>
</evidence>
<organism evidence="1 2">
    <name type="scientific">Megalodesulfovibrio gigas (strain ATCC 19364 / DSM 1382 / NCIMB 9332 / VKM B-1759)</name>
    <name type="common">Desulfovibrio gigas</name>
    <dbReference type="NCBI Taxonomy" id="1121448"/>
    <lineage>
        <taxon>Bacteria</taxon>
        <taxon>Pseudomonadati</taxon>
        <taxon>Thermodesulfobacteriota</taxon>
        <taxon>Desulfovibrionia</taxon>
        <taxon>Desulfovibrionales</taxon>
        <taxon>Desulfovibrionaceae</taxon>
        <taxon>Megalodesulfovibrio</taxon>
    </lineage>
</organism>
<name>T2G7Y7_MEGG1</name>
<dbReference type="HOGENOM" id="CLU_2860328_0_0_7"/>
<dbReference type="AlphaFoldDB" id="T2G7Y7"/>
<dbReference type="STRING" id="1121448.DGI_0494"/>
<dbReference type="Proteomes" id="UP000016587">
    <property type="component" value="Chromosome"/>
</dbReference>
<proteinExistence type="predicted"/>